<dbReference type="SMART" id="SM00496">
    <property type="entry name" value="IENR2"/>
    <property type="match status" value="3"/>
</dbReference>
<feature type="domain" description="Nuclease associated modular" evidence="2">
    <location>
        <begin position="130"/>
        <end position="146"/>
    </location>
</feature>
<dbReference type="Pfam" id="PF07460">
    <property type="entry name" value="NUMOD3"/>
    <property type="match status" value="1"/>
</dbReference>
<proteinExistence type="predicted"/>
<dbReference type="CDD" id="cd00085">
    <property type="entry name" value="HNHc"/>
    <property type="match status" value="1"/>
</dbReference>
<dbReference type="GO" id="GO:0003677">
    <property type="term" value="F:DNA binding"/>
    <property type="evidence" value="ECO:0007669"/>
    <property type="project" value="InterPro"/>
</dbReference>
<sequence length="348" mass="40188">MISWPVEVAESKYSRWYEALITKAQNRTIEGYVERHHVVPVSLGGGNEPENIITLTAREHYIAHLLLWRMIMDKKSHNKMSMALHVMVNGSGHKKQDRNYLVPSRIYESARRSFIQAMKAHFAEHGGTMKGKKHTPKALAKMRAWQAVPEIKQKQRERVLGEKNHFYGKKHSEEMKKQISNSIAASWTEELKAEKSKWAKEKWQDHEYKKTMLDNRYASEGWINRDWKAINRKAADTKMARGWKPSEESKKKASETRKAKLASGEIIPWNKGKKCDHLSGENSTNFTTYQITDPSGNAFVIKTRQKVVEFCKEQNIGYWSLLDLASGKQGKNHLHLAGWSATRNKTKD</sequence>
<feature type="domain" description="Nuclease associated modular" evidence="2">
    <location>
        <begin position="167"/>
        <end position="183"/>
    </location>
</feature>
<reference evidence="3" key="1">
    <citation type="submission" date="2020-05" db="EMBL/GenBank/DDBJ databases">
        <authorList>
            <person name="Chiriac C."/>
            <person name="Salcher M."/>
            <person name="Ghai R."/>
            <person name="Kavagutti S V."/>
        </authorList>
    </citation>
    <scope>NUCLEOTIDE SEQUENCE</scope>
</reference>
<evidence type="ECO:0000313" key="3">
    <source>
        <dbReference type="EMBL" id="CAB4221021.1"/>
    </source>
</evidence>
<evidence type="ECO:0000259" key="2">
    <source>
        <dbReference type="SMART" id="SM00496"/>
    </source>
</evidence>
<gene>
    <name evidence="3" type="ORF">UFOVP1636_107</name>
</gene>
<feature type="domain" description="Nuclease associated modular" evidence="2">
    <location>
        <begin position="241"/>
        <end position="257"/>
    </location>
</feature>
<name>A0A6J5T202_9CAUD</name>
<feature type="compositionally biased region" description="Basic and acidic residues" evidence="1">
    <location>
        <begin position="238"/>
        <end position="258"/>
    </location>
</feature>
<dbReference type="InterPro" id="IPR003611">
    <property type="entry name" value="NUMOD3"/>
</dbReference>
<organism evidence="3">
    <name type="scientific">uncultured Caudovirales phage</name>
    <dbReference type="NCBI Taxonomy" id="2100421"/>
    <lineage>
        <taxon>Viruses</taxon>
        <taxon>Duplodnaviria</taxon>
        <taxon>Heunggongvirae</taxon>
        <taxon>Uroviricota</taxon>
        <taxon>Caudoviricetes</taxon>
        <taxon>Peduoviridae</taxon>
        <taxon>Maltschvirus</taxon>
        <taxon>Maltschvirus maltsch</taxon>
    </lineage>
</organism>
<dbReference type="InterPro" id="IPR003615">
    <property type="entry name" value="HNH_nuc"/>
</dbReference>
<accession>A0A6J5T202</accession>
<protein>
    <submittedName>
        <fullName evidence="3">HNHc domain containing protein</fullName>
    </submittedName>
</protein>
<dbReference type="EMBL" id="LR797503">
    <property type="protein sequence ID" value="CAB4221021.1"/>
    <property type="molecule type" value="Genomic_DNA"/>
</dbReference>
<evidence type="ECO:0000256" key="1">
    <source>
        <dbReference type="SAM" id="MobiDB-lite"/>
    </source>
</evidence>
<feature type="region of interest" description="Disordered" evidence="1">
    <location>
        <begin position="238"/>
        <end position="260"/>
    </location>
</feature>